<dbReference type="AlphaFoldDB" id="A0A1M6DZI5"/>
<accession>A0A1M6DZI5</accession>
<evidence type="ECO:0000313" key="5">
    <source>
        <dbReference type="Proteomes" id="UP000184292"/>
    </source>
</evidence>
<evidence type="ECO:0000259" key="3">
    <source>
        <dbReference type="Pfam" id="PF13406"/>
    </source>
</evidence>
<reference evidence="4 5" key="1">
    <citation type="submission" date="2016-11" db="EMBL/GenBank/DDBJ databases">
        <authorList>
            <person name="Jaros S."/>
            <person name="Januszkiewicz K."/>
            <person name="Wedrychowicz H."/>
        </authorList>
    </citation>
    <scope>NUCLEOTIDE SEQUENCE [LARGE SCALE GENOMIC DNA]</scope>
    <source>
        <strain evidence="4 5">DSM 100565</strain>
    </source>
</reference>
<evidence type="ECO:0000256" key="1">
    <source>
        <dbReference type="SAM" id="SignalP"/>
    </source>
</evidence>
<feature type="domain" description="Peptidoglycan binding-like" evidence="2">
    <location>
        <begin position="327"/>
        <end position="382"/>
    </location>
</feature>
<dbReference type="RefSeq" id="WP_073330168.1">
    <property type="nucleotide sequence ID" value="NZ_FQYO01000003.1"/>
</dbReference>
<feature type="chain" id="PRO_5012929092" evidence="1">
    <location>
        <begin position="25"/>
        <end position="384"/>
    </location>
</feature>
<dbReference type="Gene3D" id="1.10.530.10">
    <property type="match status" value="1"/>
</dbReference>
<dbReference type="InterPro" id="IPR031304">
    <property type="entry name" value="SLT_2"/>
</dbReference>
<dbReference type="Pfam" id="PF13406">
    <property type="entry name" value="SLT_2"/>
    <property type="match status" value="1"/>
</dbReference>
<dbReference type="OrthoDB" id="9808544at2"/>
<dbReference type="PANTHER" id="PTHR30163">
    <property type="entry name" value="MEMBRANE-BOUND LYTIC MUREIN TRANSGLYCOSYLASE B"/>
    <property type="match status" value="1"/>
</dbReference>
<name>A0A1M6DZI5_9RHOB</name>
<feature type="signal peptide" evidence="1">
    <location>
        <begin position="1"/>
        <end position="24"/>
    </location>
</feature>
<feature type="domain" description="Transglycosylase SLT" evidence="3">
    <location>
        <begin position="45"/>
        <end position="261"/>
    </location>
</feature>
<dbReference type="GO" id="GO:0008933">
    <property type="term" value="F:peptidoglycan lytic transglycosylase activity"/>
    <property type="evidence" value="ECO:0007669"/>
    <property type="project" value="TreeGrafter"/>
</dbReference>
<keyword evidence="5" id="KW-1185">Reference proteome</keyword>
<protein>
    <submittedName>
        <fullName evidence="4">Lytic murein transglycosylase</fullName>
    </submittedName>
</protein>
<dbReference type="NCBIfam" id="TIGR02283">
    <property type="entry name" value="MltB_2"/>
    <property type="match status" value="1"/>
</dbReference>
<dbReference type="PANTHER" id="PTHR30163:SF8">
    <property type="entry name" value="LYTIC MUREIN TRANSGLYCOSYLASE"/>
    <property type="match status" value="1"/>
</dbReference>
<keyword evidence="1" id="KW-0732">Signal</keyword>
<dbReference type="InterPro" id="IPR043426">
    <property type="entry name" value="MltB-like"/>
</dbReference>
<dbReference type="PROSITE" id="PS51257">
    <property type="entry name" value="PROKAR_LIPOPROTEIN"/>
    <property type="match status" value="1"/>
</dbReference>
<dbReference type="Pfam" id="PF01471">
    <property type="entry name" value="PG_binding_1"/>
    <property type="match status" value="1"/>
</dbReference>
<dbReference type="InterPro" id="IPR002477">
    <property type="entry name" value="Peptidoglycan-bd-like"/>
</dbReference>
<dbReference type="SUPFAM" id="SSF53955">
    <property type="entry name" value="Lysozyme-like"/>
    <property type="match status" value="1"/>
</dbReference>
<dbReference type="STRING" id="1447782.SAMN05444417_1707"/>
<dbReference type="Gene3D" id="1.10.8.350">
    <property type="entry name" value="Bacterial muramidase"/>
    <property type="match status" value="1"/>
</dbReference>
<dbReference type="CDD" id="cd13399">
    <property type="entry name" value="Slt35-like"/>
    <property type="match status" value="1"/>
</dbReference>
<dbReference type="Gene3D" id="1.10.101.10">
    <property type="entry name" value="PGBD-like superfamily/PGBD"/>
    <property type="match status" value="1"/>
</dbReference>
<dbReference type="InterPro" id="IPR023346">
    <property type="entry name" value="Lysozyme-like_dom_sf"/>
</dbReference>
<dbReference type="Proteomes" id="UP000184292">
    <property type="component" value="Unassembled WGS sequence"/>
</dbReference>
<organism evidence="4 5">
    <name type="scientific">Wenxinia saemankumensis</name>
    <dbReference type="NCBI Taxonomy" id="1447782"/>
    <lineage>
        <taxon>Bacteria</taxon>
        <taxon>Pseudomonadati</taxon>
        <taxon>Pseudomonadota</taxon>
        <taxon>Alphaproteobacteria</taxon>
        <taxon>Rhodobacterales</taxon>
        <taxon>Roseobacteraceae</taxon>
        <taxon>Wenxinia</taxon>
    </lineage>
</organism>
<proteinExistence type="predicted"/>
<sequence length="384" mass="41039">MTSPRKFGAIAALAVLAACGGGYGAGQPVERSPVVQPTAEQSARFAQWVAGFRPRALSEGISPAVYDRAFASATYRPDVIERDRNQAEFSRSLRQYLGSAVTDTRVAEGRAMLARYGSVLDEIEARYGVDREVVVAIWGLESSYGSNRGDIPTISALATLAEDGRRGEFFAGQLIAALRILQNGDVSPEGMVGSWAGAMGHTQFIPTSYQSLAVDFRGDGRRDIWSEDPTDALASTARYLQSSGWTRGVPWGAEVGGTTSIPAGVSTNTVTPEAGGPSFRFTRNAEAIRRYNNATTYIIAVGHLSDRLRGAGPLVTLWPAGERPLTEAERIEMQRLLTAAGYDTNGTDGRVGTGTFQAIRDWQAANGQSVTGEPSLALLAALRR</sequence>
<gene>
    <name evidence="4" type="ORF">SAMN05444417_1707</name>
</gene>
<dbReference type="InterPro" id="IPR036365">
    <property type="entry name" value="PGBD-like_sf"/>
</dbReference>
<evidence type="ECO:0000259" key="2">
    <source>
        <dbReference type="Pfam" id="PF01471"/>
    </source>
</evidence>
<evidence type="ECO:0000313" key="4">
    <source>
        <dbReference type="EMBL" id="SHI78684.1"/>
    </source>
</evidence>
<dbReference type="InterPro" id="IPR011970">
    <property type="entry name" value="MltB_2"/>
</dbReference>
<dbReference type="SUPFAM" id="SSF47090">
    <property type="entry name" value="PGBD-like"/>
    <property type="match status" value="1"/>
</dbReference>
<dbReference type="EMBL" id="FQYO01000003">
    <property type="protein sequence ID" value="SHI78684.1"/>
    <property type="molecule type" value="Genomic_DNA"/>
</dbReference>
<dbReference type="GO" id="GO:0009253">
    <property type="term" value="P:peptidoglycan catabolic process"/>
    <property type="evidence" value="ECO:0007669"/>
    <property type="project" value="TreeGrafter"/>
</dbReference>
<dbReference type="InterPro" id="IPR036366">
    <property type="entry name" value="PGBDSf"/>
</dbReference>